<keyword evidence="4 6" id="KW-1133">Transmembrane helix</keyword>
<feature type="transmembrane region" description="Helical" evidence="6">
    <location>
        <begin position="325"/>
        <end position="342"/>
    </location>
</feature>
<comment type="subcellular location">
    <subcellularLocation>
        <location evidence="1">Membrane</location>
        <topology evidence="1">Multi-pass membrane protein</topology>
    </subcellularLocation>
</comment>
<feature type="transmembrane region" description="Helical" evidence="6">
    <location>
        <begin position="168"/>
        <end position="186"/>
    </location>
</feature>
<dbReference type="Pfam" id="PF03741">
    <property type="entry name" value="TerC"/>
    <property type="match status" value="1"/>
</dbReference>
<dbReference type="InterPro" id="IPR005496">
    <property type="entry name" value="Integral_membrane_TerC"/>
</dbReference>
<evidence type="ECO:0000313" key="7">
    <source>
        <dbReference type="EMBL" id="UOE39929.1"/>
    </source>
</evidence>
<dbReference type="RefSeq" id="WP_243547848.1">
    <property type="nucleotide sequence ID" value="NZ_CP094532.1"/>
</dbReference>
<accession>A0ABY4BMD1</accession>
<proteinExistence type="inferred from homology"/>
<dbReference type="InterPro" id="IPR022369">
    <property type="entry name" value="Integral_membrane_TerC_rswitch"/>
</dbReference>
<evidence type="ECO:0000256" key="2">
    <source>
        <dbReference type="ARBA" id="ARBA00007511"/>
    </source>
</evidence>
<gene>
    <name evidence="7" type="ORF">MTP09_08310</name>
</gene>
<feature type="transmembrane region" description="Helical" evidence="6">
    <location>
        <begin position="233"/>
        <end position="256"/>
    </location>
</feature>
<dbReference type="PANTHER" id="PTHR30238">
    <property type="entry name" value="MEMBRANE BOUND PREDICTED REDOX MODULATOR"/>
    <property type="match status" value="1"/>
</dbReference>
<name>A0ABY4BMD1_9FLAO</name>
<evidence type="ECO:0000256" key="1">
    <source>
        <dbReference type="ARBA" id="ARBA00004141"/>
    </source>
</evidence>
<keyword evidence="8" id="KW-1185">Reference proteome</keyword>
<keyword evidence="3 6" id="KW-0812">Transmembrane</keyword>
<feature type="transmembrane region" description="Helical" evidence="6">
    <location>
        <begin position="113"/>
        <end position="133"/>
    </location>
</feature>
<feature type="transmembrane region" description="Helical" evidence="6">
    <location>
        <begin position="6"/>
        <end position="26"/>
    </location>
</feature>
<dbReference type="PANTHER" id="PTHR30238:SF0">
    <property type="entry name" value="THYLAKOID MEMBRANE PROTEIN TERC, CHLOROPLASTIC"/>
    <property type="match status" value="1"/>
</dbReference>
<keyword evidence="5 6" id="KW-0472">Membrane</keyword>
<evidence type="ECO:0000256" key="5">
    <source>
        <dbReference type="ARBA" id="ARBA00023136"/>
    </source>
</evidence>
<dbReference type="EMBL" id="CP094532">
    <property type="protein sequence ID" value="UOE39929.1"/>
    <property type="molecule type" value="Genomic_DNA"/>
</dbReference>
<sequence length="363" mass="41488">MSNESIFLLSFILFIVFILALDLGLFGKKSETVSMKQAGLMSFFVVALSVCFYFVLIKFGHYLHGIDSIDKLQQVIQKHHHPVKIIPNDLESSIQLYNQNLGLEYLTGYVVEYALSVDNIFVIVLVFTAFGVAPKNYHRVLFWGILGAIVMRFIFIFVGAALIQKFDWIMYVFGAFLVFTGVKMFFDRNSEEKIDTQNHPVVKFANRYFKVHNHFVGNKFFVTIDGVKKMTPLFLVLLIIEGTDLIFAVDSIPAIFSVTKDPYVVFFSNIFAIIGLRSMFFLLAGILDKFRFLKVGLAALLTFIGLKMLFHHYLDDWGFSTTDSLFIIVGILGLSIGLSLAFPEKKKDRKLRFDPENDDNIRH</sequence>
<evidence type="ECO:0000256" key="3">
    <source>
        <dbReference type="ARBA" id="ARBA00022692"/>
    </source>
</evidence>
<evidence type="ECO:0000256" key="6">
    <source>
        <dbReference type="SAM" id="Phobius"/>
    </source>
</evidence>
<evidence type="ECO:0000256" key="4">
    <source>
        <dbReference type="ARBA" id="ARBA00022989"/>
    </source>
</evidence>
<feature type="transmembrane region" description="Helical" evidence="6">
    <location>
        <begin position="38"/>
        <end position="57"/>
    </location>
</feature>
<comment type="similarity">
    <text evidence="2">Belongs to the TerC family.</text>
</comment>
<feature type="transmembrane region" description="Helical" evidence="6">
    <location>
        <begin position="262"/>
        <end position="283"/>
    </location>
</feature>
<evidence type="ECO:0000313" key="8">
    <source>
        <dbReference type="Proteomes" id="UP000831460"/>
    </source>
</evidence>
<dbReference type="Proteomes" id="UP000831460">
    <property type="component" value="Chromosome"/>
</dbReference>
<feature type="transmembrane region" description="Helical" evidence="6">
    <location>
        <begin position="140"/>
        <end position="162"/>
    </location>
</feature>
<reference evidence="7 8" key="1">
    <citation type="submission" date="2022-03" db="EMBL/GenBank/DDBJ databases">
        <title>Chryseobacterium sp. isolated from particulate matters in swine house.</title>
        <authorList>
            <person name="Won M."/>
            <person name="Kim S.-J."/>
            <person name="Kwon S.-W."/>
        </authorList>
    </citation>
    <scope>NUCLEOTIDE SEQUENCE [LARGE SCALE GENOMIC DNA]</scope>
    <source>
        <strain evidence="7 8">SC2-2</strain>
    </source>
</reference>
<protein>
    <submittedName>
        <fullName evidence="7">TerC/Alx family metal homeostasis membrane protein</fullName>
    </submittedName>
</protein>
<dbReference type="NCBIfam" id="TIGR03718">
    <property type="entry name" value="R_switched_Alx"/>
    <property type="match status" value="1"/>
</dbReference>
<feature type="transmembrane region" description="Helical" evidence="6">
    <location>
        <begin position="295"/>
        <end position="313"/>
    </location>
</feature>
<organism evidence="7 8">
    <name type="scientific">Chryseobacterium suipulveris</name>
    <dbReference type="NCBI Taxonomy" id="2929800"/>
    <lineage>
        <taxon>Bacteria</taxon>
        <taxon>Pseudomonadati</taxon>
        <taxon>Bacteroidota</taxon>
        <taxon>Flavobacteriia</taxon>
        <taxon>Flavobacteriales</taxon>
        <taxon>Weeksellaceae</taxon>
        <taxon>Chryseobacterium group</taxon>
        <taxon>Chryseobacterium</taxon>
    </lineage>
</organism>